<sequence>MKTAFYILFKEYSDSSRSPSALYIKDNTETDPEQIVKEVNEWLKIARFFKYERCDRYYDSENMKGVLYPYIVLQEEYEEEEYPNVTVVIQALLNEEGFVDWRDEPLESGEQYSLNNQDVTNNCLGEMARNEAQGNAVVLLNCNAFHFRSPIVLSVNPTGNNVSIYWYNDIRSLHQWFSDNRRPQRVYVYNPKHGDDKHPAQMIAGTTKRAAQLLTNRNDTERLLKLAVGTDINSALWYYDEANNCYIYFENQNELRLAFHGYHLSEGEENYDNIDFHKLSLLSEEK</sequence>
<organism evidence="1 2">
    <name type="scientific">Candidatus Paraprevotella stercoravium</name>
    <dbReference type="NCBI Taxonomy" id="2838725"/>
    <lineage>
        <taxon>Bacteria</taxon>
        <taxon>Pseudomonadati</taxon>
        <taxon>Bacteroidota</taxon>
        <taxon>Bacteroidia</taxon>
        <taxon>Bacteroidales</taxon>
        <taxon>Prevotellaceae</taxon>
        <taxon>Paraprevotella</taxon>
    </lineage>
</organism>
<proteinExistence type="predicted"/>
<evidence type="ECO:0000313" key="2">
    <source>
        <dbReference type="Proteomes" id="UP000823865"/>
    </source>
</evidence>
<accession>A0A9E2L999</accession>
<dbReference type="AlphaFoldDB" id="A0A9E2L999"/>
<comment type="caution">
    <text evidence="1">The sequence shown here is derived from an EMBL/GenBank/DDBJ whole genome shotgun (WGS) entry which is preliminary data.</text>
</comment>
<evidence type="ECO:0000313" key="1">
    <source>
        <dbReference type="EMBL" id="MBU3853963.1"/>
    </source>
</evidence>
<protein>
    <submittedName>
        <fullName evidence="1">Uncharacterized protein</fullName>
    </submittedName>
</protein>
<name>A0A9E2L999_9BACT</name>
<gene>
    <name evidence="1" type="ORF">H9789_09165</name>
</gene>
<dbReference type="Proteomes" id="UP000823865">
    <property type="component" value="Unassembled WGS sequence"/>
</dbReference>
<dbReference type="EMBL" id="JAHLFU010000192">
    <property type="protein sequence ID" value="MBU3853963.1"/>
    <property type="molecule type" value="Genomic_DNA"/>
</dbReference>
<reference evidence="1" key="2">
    <citation type="submission" date="2021-04" db="EMBL/GenBank/DDBJ databases">
        <authorList>
            <person name="Gilroy R."/>
        </authorList>
    </citation>
    <scope>NUCLEOTIDE SEQUENCE</scope>
    <source>
        <strain evidence="1">G3-2149</strain>
    </source>
</reference>
<reference evidence="1" key="1">
    <citation type="journal article" date="2021" name="PeerJ">
        <title>Extensive microbial diversity within the chicken gut microbiome revealed by metagenomics and culture.</title>
        <authorList>
            <person name="Gilroy R."/>
            <person name="Ravi A."/>
            <person name="Getino M."/>
            <person name="Pursley I."/>
            <person name="Horton D.L."/>
            <person name="Alikhan N.F."/>
            <person name="Baker D."/>
            <person name="Gharbi K."/>
            <person name="Hall N."/>
            <person name="Watson M."/>
            <person name="Adriaenssens E.M."/>
            <person name="Foster-Nyarko E."/>
            <person name="Jarju S."/>
            <person name="Secka A."/>
            <person name="Antonio M."/>
            <person name="Oren A."/>
            <person name="Chaudhuri R.R."/>
            <person name="La Ragione R."/>
            <person name="Hildebrand F."/>
            <person name="Pallen M.J."/>
        </authorList>
    </citation>
    <scope>NUCLEOTIDE SEQUENCE</scope>
    <source>
        <strain evidence="1">G3-2149</strain>
    </source>
</reference>